<protein>
    <submittedName>
        <fullName evidence="1">Uncharacterized protein</fullName>
    </submittedName>
</protein>
<organism evidence="1 2">
    <name type="scientific">Mesorhizobium plurifarium</name>
    <dbReference type="NCBI Taxonomy" id="69974"/>
    <lineage>
        <taxon>Bacteria</taxon>
        <taxon>Pseudomonadati</taxon>
        <taxon>Pseudomonadota</taxon>
        <taxon>Alphaproteobacteria</taxon>
        <taxon>Hyphomicrobiales</taxon>
        <taxon>Phyllobacteriaceae</taxon>
        <taxon>Mesorhizobium</taxon>
    </lineage>
</organism>
<proteinExistence type="predicted"/>
<dbReference type="AlphaFoldDB" id="A0A090G489"/>
<gene>
    <name evidence="1" type="ORF">MPL3365_140196</name>
</gene>
<evidence type="ECO:0000313" key="2">
    <source>
        <dbReference type="Proteomes" id="UP000046122"/>
    </source>
</evidence>
<dbReference type="EMBL" id="CCNE01000006">
    <property type="protein sequence ID" value="CDX52065.1"/>
    <property type="molecule type" value="Genomic_DNA"/>
</dbReference>
<evidence type="ECO:0000313" key="1">
    <source>
        <dbReference type="EMBL" id="CDX52065.1"/>
    </source>
</evidence>
<dbReference type="Proteomes" id="UP000046122">
    <property type="component" value="Unassembled WGS sequence"/>
</dbReference>
<name>A0A090G489_MESPL</name>
<sequence>MRAYAPELGSERVPPSREAYSSYWGGVVEREVEVAFGGSDGDALFNAQIASSSGGG</sequence>
<accession>A0A090G489</accession>
<reference evidence="1 2" key="1">
    <citation type="submission" date="2014-08" db="EMBL/GenBank/DDBJ databases">
        <authorList>
            <person name="Moulin Lionel"/>
        </authorList>
    </citation>
    <scope>NUCLEOTIDE SEQUENCE [LARGE SCALE GENOMIC DNA]</scope>
</reference>